<name>A0A0C5BJ53_9MICO</name>
<dbReference type="Gene3D" id="1.10.150.650">
    <property type="match status" value="1"/>
</dbReference>
<feature type="domain" description="Polymerase/histidinol phosphatase N-terminal" evidence="2">
    <location>
        <begin position="11"/>
        <end position="76"/>
    </location>
</feature>
<dbReference type="SUPFAM" id="SSF89550">
    <property type="entry name" value="PHP domain-like"/>
    <property type="match status" value="1"/>
</dbReference>
<evidence type="ECO:0000259" key="2">
    <source>
        <dbReference type="SMART" id="SM00481"/>
    </source>
</evidence>
<evidence type="ECO:0000313" key="3">
    <source>
        <dbReference type="EMBL" id="KKM46359.1"/>
    </source>
</evidence>
<dbReference type="Proteomes" id="UP000052979">
    <property type="component" value="Unassembled WGS sequence"/>
</dbReference>
<dbReference type="PANTHER" id="PTHR42924">
    <property type="entry name" value="EXONUCLEASE"/>
    <property type="match status" value="1"/>
</dbReference>
<dbReference type="STRING" id="145458.APU90_02595"/>
<dbReference type="InterPro" id="IPR052018">
    <property type="entry name" value="PHP_domain"/>
</dbReference>
<dbReference type="KEGG" id="rtx:TI83_03875"/>
<feature type="region of interest" description="Disordered" evidence="1">
    <location>
        <begin position="251"/>
        <end position="270"/>
    </location>
</feature>
<dbReference type="EMBL" id="LBFI01000024">
    <property type="protein sequence ID" value="KKM46359.1"/>
    <property type="molecule type" value="Genomic_DNA"/>
</dbReference>
<dbReference type="GO" id="GO:0004534">
    <property type="term" value="F:5'-3' RNA exonuclease activity"/>
    <property type="evidence" value="ECO:0007669"/>
    <property type="project" value="TreeGrafter"/>
</dbReference>
<evidence type="ECO:0000313" key="4">
    <source>
        <dbReference type="Proteomes" id="UP000052979"/>
    </source>
</evidence>
<dbReference type="KEGG" id="rtc:APU90_02595"/>
<dbReference type="PATRIC" id="fig|145458.7.peg.897"/>
<sequence length="281" mass="29738">MSFMHVEGGGYDLHTHSVVSDGTDAPSALIRAAASVGLDGVALTDHDSTGGWAEAAVAADEVGIDLLPGMEFSSRLGMASVHVLAYLVDPTDPALVAETARIRSERARRAEAIVTAIAVDYDLTWEDVLAQTIPGTTIGRPHIADALVARGLAADRSAAFAGILHWRGGYYRPHYAPHPVDAVRLVRDAGGVPVIAHPAASSRDITIELILPDLTDAGLFGLEVDHRENSAQARQRLRELSARYGLVTTASSDYHGTGKPNRLGENRTSRATVDAIRASAL</sequence>
<accession>A0A0C5BJ53</accession>
<dbReference type="AlphaFoldDB" id="A0A0C5BJ53"/>
<reference evidence="3 4" key="1">
    <citation type="submission" date="2015-04" db="EMBL/GenBank/DDBJ databases">
        <title>Draft genome sequence of Rathayibacter toxicus strain FH-142 (AKA 70134 or CS 32), a Western Australian isolate.</title>
        <authorList>
            <consortium name="Consortium for Microbial Forensics and Genomics (microFORGE)"/>
            <person name="Knight B.M."/>
            <person name="Roberts D.P."/>
            <person name="Lin D."/>
            <person name="Hari K."/>
            <person name="Fletcher J."/>
            <person name="Melcher U."/>
            <person name="Blagden T."/>
            <person name="Luster D.G."/>
            <person name="Sechler A.J."/>
            <person name="Schneider W.L."/>
            <person name="Winegar R.A."/>
        </authorList>
    </citation>
    <scope>NUCLEOTIDE SEQUENCE [LARGE SCALE GENOMIC DNA]</scope>
    <source>
        <strain evidence="3 4">FH142</strain>
    </source>
</reference>
<proteinExistence type="predicted"/>
<dbReference type="CDD" id="cd07438">
    <property type="entry name" value="PHP_HisPPase_AMP"/>
    <property type="match status" value="1"/>
</dbReference>
<dbReference type="GO" id="GO:0035312">
    <property type="term" value="F:5'-3' DNA exonuclease activity"/>
    <property type="evidence" value="ECO:0007669"/>
    <property type="project" value="TreeGrafter"/>
</dbReference>
<dbReference type="Gene3D" id="3.20.20.140">
    <property type="entry name" value="Metal-dependent hydrolases"/>
    <property type="match status" value="1"/>
</dbReference>
<organism evidence="3 4">
    <name type="scientific">Rathayibacter toxicus</name>
    <dbReference type="NCBI Taxonomy" id="145458"/>
    <lineage>
        <taxon>Bacteria</taxon>
        <taxon>Bacillati</taxon>
        <taxon>Actinomycetota</taxon>
        <taxon>Actinomycetes</taxon>
        <taxon>Micrococcales</taxon>
        <taxon>Microbacteriaceae</taxon>
        <taxon>Rathayibacter</taxon>
    </lineage>
</organism>
<evidence type="ECO:0000256" key="1">
    <source>
        <dbReference type="SAM" id="MobiDB-lite"/>
    </source>
</evidence>
<protein>
    <submittedName>
        <fullName evidence="3">Metal-dependent phosphoesterase</fullName>
    </submittedName>
</protein>
<dbReference type="InterPro" id="IPR016195">
    <property type="entry name" value="Pol/histidinol_Pase-like"/>
</dbReference>
<dbReference type="InterPro" id="IPR004013">
    <property type="entry name" value="PHP_dom"/>
</dbReference>
<dbReference type="Pfam" id="PF02811">
    <property type="entry name" value="PHP"/>
    <property type="match status" value="1"/>
</dbReference>
<comment type="caution">
    <text evidence="3">The sequence shown here is derived from an EMBL/GenBank/DDBJ whole genome shotgun (WGS) entry which is preliminary data.</text>
</comment>
<dbReference type="SMART" id="SM00481">
    <property type="entry name" value="POLIIIAc"/>
    <property type="match status" value="1"/>
</dbReference>
<dbReference type="InterPro" id="IPR003141">
    <property type="entry name" value="Pol/His_phosphatase_N"/>
</dbReference>
<keyword evidence="4" id="KW-1185">Reference proteome</keyword>
<dbReference type="eggNOG" id="COG0613">
    <property type="taxonomic scope" value="Bacteria"/>
</dbReference>
<gene>
    <name evidence="3" type="ORF">VT73_04910</name>
</gene>
<dbReference type="PANTHER" id="PTHR42924:SF3">
    <property type="entry name" value="POLYMERASE_HISTIDINOL PHOSPHATASE N-TERMINAL DOMAIN-CONTAINING PROTEIN"/>
    <property type="match status" value="1"/>
</dbReference>